<protein>
    <submittedName>
        <fullName evidence="1">LORF2 protein</fullName>
    </submittedName>
</protein>
<evidence type="ECO:0000313" key="1">
    <source>
        <dbReference type="EMBL" id="KAF0880308.1"/>
    </source>
</evidence>
<gene>
    <name evidence="1" type="ORF">FOF47_R05924</name>
</gene>
<feature type="non-terminal residue" evidence="1">
    <location>
        <position position="1"/>
    </location>
</feature>
<proteinExistence type="predicted"/>
<accession>A0A6G1AX09</accession>
<sequence>KRAKDLKRHLSKEDIQMANKHMKMSFTTRRFRSMQIKATMIYHFISLRVAIIRKATEKKCWQGCRETGALVHRW</sequence>
<dbReference type="EMBL" id="VOAJ01003278">
    <property type="protein sequence ID" value="KAF0880308.1"/>
    <property type="molecule type" value="Genomic_DNA"/>
</dbReference>
<organism evidence="1 2">
    <name type="scientific">Crocuta crocuta</name>
    <name type="common">Spotted hyena</name>
    <dbReference type="NCBI Taxonomy" id="9678"/>
    <lineage>
        <taxon>Eukaryota</taxon>
        <taxon>Metazoa</taxon>
        <taxon>Chordata</taxon>
        <taxon>Craniata</taxon>
        <taxon>Vertebrata</taxon>
        <taxon>Euteleostomi</taxon>
        <taxon>Mammalia</taxon>
        <taxon>Eutheria</taxon>
        <taxon>Laurasiatheria</taxon>
        <taxon>Carnivora</taxon>
        <taxon>Feliformia</taxon>
        <taxon>Hyaenidae</taxon>
        <taxon>Crocuta</taxon>
    </lineage>
</organism>
<dbReference type="Proteomes" id="UP000475037">
    <property type="component" value="Unassembled WGS sequence"/>
</dbReference>
<name>A0A6G1AX09_CROCR</name>
<reference evidence="1 2" key="1">
    <citation type="submission" date="2019-11" db="EMBL/GenBank/DDBJ databases">
        <authorList>
            <person name="Yang C."/>
            <person name="Li F."/>
        </authorList>
    </citation>
    <scope>NUCLEOTIDE SEQUENCE [LARGE SCALE GENOMIC DNA]</scope>
    <source>
        <strain evidence="1">KB4526</strain>
        <tissue evidence="1">Muscle</tissue>
    </source>
</reference>
<feature type="non-terminal residue" evidence="1">
    <location>
        <position position="74"/>
    </location>
</feature>
<comment type="caution">
    <text evidence="1">The sequence shown here is derived from an EMBL/GenBank/DDBJ whole genome shotgun (WGS) entry which is preliminary data.</text>
</comment>
<keyword evidence="2" id="KW-1185">Reference proteome</keyword>
<dbReference type="AlphaFoldDB" id="A0A6G1AX09"/>
<evidence type="ECO:0000313" key="2">
    <source>
        <dbReference type="Proteomes" id="UP000475037"/>
    </source>
</evidence>